<reference evidence="2 3" key="1">
    <citation type="journal article" date="2017" name="PLoS Biol.">
        <title>The sea cucumber genome provides insights into morphological evolution and visceral regeneration.</title>
        <authorList>
            <person name="Zhang X."/>
            <person name="Sun L."/>
            <person name="Yuan J."/>
            <person name="Sun Y."/>
            <person name="Gao Y."/>
            <person name="Zhang L."/>
            <person name="Li S."/>
            <person name="Dai H."/>
            <person name="Hamel J.F."/>
            <person name="Liu C."/>
            <person name="Yu Y."/>
            <person name="Liu S."/>
            <person name="Lin W."/>
            <person name="Guo K."/>
            <person name="Jin S."/>
            <person name="Xu P."/>
            <person name="Storey K.B."/>
            <person name="Huan P."/>
            <person name="Zhang T."/>
            <person name="Zhou Y."/>
            <person name="Zhang J."/>
            <person name="Lin C."/>
            <person name="Li X."/>
            <person name="Xing L."/>
            <person name="Huo D."/>
            <person name="Sun M."/>
            <person name="Wang L."/>
            <person name="Mercier A."/>
            <person name="Li F."/>
            <person name="Yang H."/>
            <person name="Xiang J."/>
        </authorList>
    </citation>
    <scope>NUCLEOTIDE SEQUENCE [LARGE SCALE GENOMIC DNA]</scope>
    <source>
        <strain evidence="2">Shaxun</strain>
        <tissue evidence="2">Muscle</tissue>
    </source>
</reference>
<dbReference type="OrthoDB" id="27962at2759"/>
<evidence type="ECO:0000256" key="1">
    <source>
        <dbReference type="SAM" id="MobiDB-lite"/>
    </source>
</evidence>
<dbReference type="STRING" id="307972.A0A2G8JW61"/>
<gene>
    <name evidence="2" type="ORF">BSL78_23164</name>
</gene>
<dbReference type="InterPro" id="IPR013935">
    <property type="entry name" value="Trs120_TRAPPC9"/>
</dbReference>
<feature type="region of interest" description="Disordered" evidence="1">
    <location>
        <begin position="18"/>
        <end position="77"/>
    </location>
</feature>
<dbReference type="EMBL" id="MRZV01001177">
    <property type="protein sequence ID" value="PIK39996.1"/>
    <property type="molecule type" value="Genomic_DNA"/>
</dbReference>
<comment type="caution">
    <text evidence="2">The sequence shown here is derived from an EMBL/GenBank/DDBJ whole genome shotgun (WGS) entry which is preliminary data.</text>
</comment>
<evidence type="ECO:0000313" key="2">
    <source>
        <dbReference type="EMBL" id="PIK39996.1"/>
    </source>
</evidence>
<protein>
    <submittedName>
        <fullName evidence="2">Putative trafficking protein particle complex subunit 9</fullName>
    </submittedName>
</protein>
<name>A0A2G8JW61_STIJA</name>
<feature type="compositionally biased region" description="Basic and acidic residues" evidence="1">
    <location>
        <begin position="23"/>
        <end position="34"/>
    </location>
</feature>
<dbReference type="PANTHER" id="PTHR21512">
    <property type="entry name" value="TRAFFICKING PROTEIN PARTICLE COMPLEX SUBUNIT 9"/>
    <property type="match status" value="1"/>
</dbReference>
<dbReference type="PANTHER" id="PTHR21512:SF5">
    <property type="entry name" value="TRAFFICKING PROTEIN PARTICLE COMPLEX SUBUNIT 9"/>
    <property type="match status" value="1"/>
</dbReference>
<dbReference type="Proteomes" id="UP000230750">
    <property type="component" value="Unassembled WGS sequence"/>
</dbReference>
<dbReference type="GO" id="GO:0005802">
    <property type="term" value="C:trans-Golgi network"/>
    <property type="evidence" value="ECO:0007669"/>
    <property type="project" value="TreeGrafter"/>
</dbReference>
<proteinExistence type="predicted"/>
<organism evidence="2 3">
    <name type="scientific">Stichopus japonicus</name>
    <name type="common">Sea cucumber</name>
    <dbReference type="NCBI Taxonomy" id="307972"/>
    <lineage>
        <taxon>Eukaryota</taxon>
        <taxon>Metazoa</taxon>
        <taxon>Echinodermata</taxon>
        <taxon>Eleutherozoa</taxon>
        <taxon>Echinozoa</taxon>
        <taxon>Holothuroidea</taxon>
        <taxon>Aspidochirotacea</taxon>
        <taxon>Aspidochirotida</taxon>
        <taxon>Stichopodidae</taxon>
        <taxon>Apostichopus</taxon>
    </lineage>
</organism>
<keyword evidence="3" id="KW-1185">Reference proteome</keyword>
<evidence type="ECO:0000313" key="3">
    <source>
        <dbReference type="Proteomes" id="UP000230750"/>
    </source>
</evidence>
<dbReference type="AlphaFoldDB" id="A0A2G8JW61"/>
<sequence>MDEVNIVFTSKQLCSHPTMTRASADHNEHRRLQPEGRGPPVTTGPHQALWTTQGPVFQPGHGEDHERHLRSAASSGETRLVEIQADRPRGEQRLGRVPRTQEDHRPDLFGESVLGDQLANVYANYKTLKDKYNSSLYDSRCFVFGMLAEEAEKTSNGVPAGVFLFENVEECEQLEDRVKDFGSSLFWVLESKRLERLKDRSVNFLSCGAVRKEGYGRHRY</sequence>
<accession>A0A2G8JW61</accession>